<organism evidence="3 4">
    <name type="scientific">Ruminococcus albus SY3</name>
    <dbReference type="NCBI Taxonomy" id="1341156"/>
    <lineage>
        <taxon>Bacteria</taxon>
        <taxon>Bacillati</taxon>
        <taxon>Bacillota</taxon>
        <taxon>Clostridia</taxon>
        <taxon>Eubacteriales</taxon>
        <taxon>Oscillospiraceae</taxon>
        <taxon>Ruminococcus</taxon>
    </lineage>
</organism>
<accession>A0A011VW83</accession>
<dbReference type="EMBL" id="JEOB01000004">
    <property type="protein sequence ID" value="EXM38387.1"/>
    <property type="molecule type" value="Genomic_DNA"/>
</dbReference>
<dbReference type="Pfam" id="PF18931">
    <property type="entry name" value="DUF5680"/>
    <property type="match status" value="1"/>
</dbReference>
<dbReference type="PATRIC" id="fig|1341156.4.peg.2142"/>
<reference evidence="3 4" key="1">
    <citation type="submission" date="2013-06" db="EMBL/GenBank/DDBJ databases">
        <title>Rumen cellulosomics: divergent fiber-degrading strategies revealed by comparative genome-wide analysis of six Ruminococcal strains.</title>
        <authorList>
            <person name="Dassa B."/>
            <person name="Borovok I."/>
            <person name="Lamed R."/>
            <person name="Flint H."/>
            <person name="Yeoman C.J."/>
            <person name="White B."/>
            <person name="Bayer E.A."/>
        </authorList>
    </citation>
    <scope>NUCLEOTIDE SEQUENCE [LARGE SCALE GENOMIC DNA]</scope>
    <source>
        <strain evidence="3 4">SY3</strain>
    </source>
</reference>
<evidence type="ECO:0000313" key="2">
    <source>
        <dbReference type="EMBL" id="EXM38387.1"/>
    </source>
</evidence>
<evidence type="ECO:0000313" key="4">
    <source>
        <dbReference type="Proteomes" id="UP000021369"/>
    </source>
</evidence>
<name>A0A011VW83_RUMAL</name>
<dbReference type="OrthoDB" id="9801008at2"/>
<dbReference type="Proteomes" id="UP000021369">
    <property type="component" value="Unassembled WGS sequence"/>
</dbReference>
<sequence length="150" mass="16779">MLDKLDDKVIGFLIRAKKATYAGKGAESASSRPKSHDLKYSEDGFTYIDTYLGGERFAGEEALWCDGEPFWSMNYVGRVTGENFSGDFLKEALLRVPADKPFRGPARYEDGGYVYECEVSGDTCWFYGQEIISLNGVQIYECLFQGGSIK</sequence>
<evidence type="ECO:0000259" key="1">
    <source>
        <dbReference type="Pfam" id="PF18931"/>
    </source>
</evidence>
<gene>
    <name evidence="3" type="ORF">RASY3_10990</name>
    <name evidence="2" type="ORF">RASY3_19680</name>
</gene>
<protein>
    <submittedName>
        <fullName evidence="3">XRE family transcriptional regulator</fullName>
    </submittedName>
</protein>
<proteinExistence type="predicted"/>
<keyword evidence="4" id="KW-1185">Reference proteome</keyword>
<comment type="caution">
    <text evidence="3">The sequence shown here is derived from an EMBL/GenBank/DDBJ whole genome shotgun (WGS) entry which is preliminary data.</text>
</comment>
<evidence type="ECO:0000313" key="3">
    <source>
        <dbReference type="EMBL" id="EXM38858.1"/>
    </source>
</evidence>
<dbReference type="EMBL" id="JEOB01000003">
    <property type="protein sequence ID" value="EXM38858.1"/>
    <property type="molecule type" value="Genomic_DNA"/>
</dbReference>
<feature type="domain" description="DUF5680" evidence="1">
    <location>
        <begin position="49"/>
        <end position="149"/>
    </location>
</feature>
<dbReference type="AlphaFoldDB" id="A0A011VW83"/>
<dbReference type="InterPro" id="IPR043735">
    <property type="entry name" value="DUF5680"/>
</dbReference>